<organism evidence="1 2">
    <name type="scientific">Botrytis elliptica</name>
    <dbReference type="NCBI Taxonomy" id="278938"/>
    <lineage>
        <taxon>Eukaryota</taxon>
        <taxon>Fungi</taxon>
        <taxon>Dikarya</taxon>
        <taxon>Ascomycota</taxon>
        <taxon>Pezizomycotina</taxon>
        <taxon>Leotiomycetes</taxon>
        <taxon>Helotiales</taxon>
        <taxon>Sclerotiniaceae</taxon>
        <taxon>Botrytis</taxon>
    </lineage>
</organism>
<evidence type="ECO:0000313" key="2">
    <source>
        <dbReference type="Proteomes" id="UP000297229"/>
    </source>
</evidence>
<comment type="caution">
    <text evidence="1">The sequence shown here is derived from an EMBL/GenBank/DDBJ whole genome shotgun (WGS) entry which is preliminary data.</text>
</comment>
<gene>
    <name evidence="1" type="ORF">BELL_0066g00110</name>
</gene>
<keyword evidence="2" id="KW-1185">Reference proteome</keyword>
<reference evidence="1 2" key="1">
    <citation type="submission" date="2017-12" db="EMBL/GenBank/DDBJ databases">
        <title>Comparative genomics of Botrytis spp.</title>
        <authorList>
            <person name="Valero-Jimenez C.A."/>
            <person name="Tapia P."/>
            <person name="Veloso J."/>
            <person name="Silva-Moreno E."/>
            <person name="Staats M."/>
            <person name="Valdes J.H."/>
            <person name="Van Kan J.A.L."/>
        </authorList>
    </citation>
    <scope>NUCLEOTIDE SEQUENCE [LARGE SCALE GENOMIC DNA]</scope>
    <source>
        <strain evidence="1 2">Be9601</strain>
    </source>
</reference>
<protein>
    <submittedName>
        <fullName evidence="1">Uncharacterized protein</fullName>
    </submittedName>
</protein>
<dbReference type="Proteomes" id="UP000297229">
    <property type="component" value="Unassembled WGS sequence"/>
</dbReference>
<evidence type="ECO:0000313" key="1">
    <source>
        <dbReference type="EMBL" id="TGO78448.1"/>
    </source>
</evidence>
<name>A0A4Z1JY38_9HELO</name>
<sequence>MTWWTFEMKESQPLIPAIKQGVEESNERKMGRECQTSLKCVPEAAAMSSGWALPTHNWLSLPGTKTNAKKDHDNV</sequence>
<dbReference type="EMBL" id="PQXM01000066">
    <property type="protein sequence ID" value="TGO78448.1"/>
    <property type="molecule type" value="Genomic_DNA"/>
</dbReference>
<dbReference type="AlphaFoldDB" id="A0A4Z1JY38"/>
<accession>A0A4Z1JY38</accession>
<proteinExistence type="predicted"/>